<reference evidence="6" key="1">
    <citation type="submission" date="2016-10" db="EMBL/GenBank/DDBJ databases">
        <authorList>
            <person name="Varghese N."/>
            <person name="Submissions S."/>
        </authorList>
    </citation>
    <scope>NUCLEOTIDE SEQUENCE [LARGE SCALE GENOMIC DNA]</scope>
    <source>
        <strain evidence="6">DSM 44498</strain>
    </source>
</reference>
<keyword evidence="6" id="KW-1185">Reference proteome</keyword>
<dbReference type="RefSeq" id="WP_072937167.1">
    <property type="nucleotide sequence ID" value="NZ_FNSV01000005.1"/>
</dbReference>
<keyword evidence="4" id="KW-0812">Transmembrane</keyword>
<accession>A0A1H4XPR8</accession>
<name>A0A1H4XPR8_9NOCA</name>
<feature type="region of interest" description="Disordered" evidence="3">
    <location>
        <begin position="1"/>
        <end position="37"/>
    </location>
</feature>
<evidence type="ECO:0000256" key="1">
    <source>
        <dbReference type="ARBA" id="ARBA00004370"/>
    </source>
</evidence>
<proteinExistence type="predicted"/>
<dbReference type="AlphaFoldDB" id="A0A1H4XPR8"/>
<evidence type="ECO:0000313" key="6">
    <source>
        <dbReference type="Proteomes" id="UP000183561"/>
    </source>
</evidence>
<evidence type="ECO:0000313" key="5">
    <source>
        <dbReference type="EMBL" id="SED06871.1"/>
    </source>
</evidence>
<gene>
    <name evidence="5" type="ORF">SAMN04490239_6667</name>
</gene>
<comment type="subcellular location">
    <subcellularLocation>
        <location evidence="1">Membrane</location>
    </subcellularLocation>
</comment>
<dbReference type="OrthoDB" id="3395172at2"/>
<evidence type="ECO:0000256" key="2">
    <source>
        <dbReference type="ARBA" id="ARBA00023136"/>
    </source>
</evidence>
<keyword evidence="2 4" id="KW-0472">Membrane</keyword>
<feature type="transmembrane region" description="Helical" evidence="4">
    <location>
        <begin position="43"/>
        <end position="68"/>
    </location>
</feature>
<dbReference type="EMBL" id="FNSV01000005">
    <property type="protein sequence ID" value="SED06871.1"/>
    <property type="molecule type" value="Genomic_DNA"/>
</dbReference>
<dbReference type="GO" id="GO:0016020">
    <property type="term" value="C:membrane"/>
    <property type="evidence" value="ECO:0007669"/>
    <property type="project" value="UniProtKB-SubCell"/>
</dbReference>
<dbReference type="PANTHER" id="PTHR37042:SF4">
    <property type="entry name" value="OUTER MEMBRANE PROTEIN RV1973"/>
    <property type="match status" value="1"/>
</dbReference>
<dbReference type="PANTHER" id="PTHR37042">
    <property type="entry name" value="OUTER MEMBRANE PROTEIN RV1973"/>
    <property type="match status" value="1"/>
</dbReference>
<keyword evidence="4" id="KW-1133">Transmembrane helix</keyword>
<evidence type="ECO:0000256" key="4">
    <source>
        <dbReference type="SAM" id="Phobius"/>
    </source>
</evidence>
<sequence length="199" mass="21012">MAGTSAPVEVEPRLDQPGPDRPGDEAPAGAVPDSEERAPTRGFLIGLATTAVIAIAAVVVGGVSWTNLRTEQTAQSRDEQVLETARQVVVNLVTLRHQSVDEDIQRVADGTTGPFRDQFTSASGSFGDVLNQGQVESTGEVKEAGLVEADDDHAVVLAAVTSTVKNTEAPDGEIRVYRMKVSLDSVDGNWLVSDVEFVA</sequence>
<organism evidence="5 6">
    <name type="scientific">Rhodococcus koreensis</name>
    <dbReference type="NCBI Taxonomy" id="99653"/>
    <lineage>
        <taxon>Bacteria</taxon>
        <taxon>Bacillati</taxon>
        <taxon>Actinomycetota</taxon>
        <taxon>Actinomycetes</taxon>
        <taxon>Mycobacteriales</taxon>
        <taxon>Nocardiaceae</taxon>
        <taxon>Rhodococcus</taxon>
    </lineage>
</organism>
<dbReference type="Proteomes" id="UP000183561">
    <property type="component" value="Unassembled WGS sequence"/>
</dbReference>
<evidence type="ECO:0000256" key="3">
    <source>
        <dbReference type="SAM" id="MobiDB-lite"/>
    </source>
</evidence>
<protein>
    <submittedName>
        <fullName evidence="5">Mce-associated membrane protein</fullName>
    </submittedName>
</protein>